<organism evidence="2 3">
    <name type="scientific">Rhizobium tropici</name>
    <dbReference type="NCBI Taxonomy" id="398"/>
    <lineage>
        <taxon>Bacteria</taxon>
        <taxon>Pseudomonadati</taxon>
        <taxon>Pseudomonadota</taxon>
        <taxon>Alphaproteobacteria</taxon>
        <taxon>Hyphomicrobiales</taxon>
        <taxon>Rhizobiaceae</taxon>
        <taxon>Rhizobium/Agrobacterium group</taxon>
        <taxon>Rhizobium</taxon>
    </lineage>
</organism>
<dbReference type="PIRSF" id="PIRSF020481">
    <property type="entry name" value="BAP"/>
    <property type="match status" value="1"/>
</dbReference>
<gene>
    <name evidence="1" type="ORF">GGD45_004489</name>
    <name evidence="2" type="ORF">GXW80_01985</name>
</gene>
<comment type="caution">
    <text evidence="2">The sequence shown here is derived from an EMBL/GenBank/DDBJ whole genome shotgun (WGS) entry which is preliminary data.</text>
</comment>
<dbReference type="InterPro" id="IPR014507">
    <property type="entry name" value="Baseplate_assembly_J_pred"/>
</dbReference>
<evidence type="ECO:0000313" key="4">
    <source>
        <dbReference type="Proteomes" id="UP000526625"/>
    </source>
</evidence>
<name>A0A6P1BYP3_RHITR</name>
<proteinExistence type="predicted"/>
<dbReference type="RefSeq" id="WP_015340512.1">
    <property type="nucleotide sequence ID" value="NZ_JAADZA010000002.1"/>
</dbReference>
<dbReference type="Proteomes" id="UP000471190">
    <property type="component" value="Unassembled WGS sequence"/>
</dbReference>
<accession>A0A6P1BYP3</accession>
<dbReference type="EMBL" id="JACHBF010000014">
    <property type="protein sequence ID" value="MBB6494052.1"/>
    <property type="molecule type" value="Genomic_DNA"/>
</dbReference>
<reference evidence="2 3" key="1">
    <citation type="submission" date="2020-02" db="EMBL/GenBank/DDBJ databases">
        <title>Draft genome sequence of Rhizobium tropici.</title>
        <authorList>
            <person name="Khayi S."/>
            <person name="Jemo M."/>
        </authorList>
    </citation>
    <scope>NUCLEOTIDE SEQUENCE [LARGE SCALE GENOMIC DNA]</scope>
    <source>
        <strain evidence="2 3">A12</strain>
    </source>
</reference>
<protein>
    <submittedName>
        <fullName evidence="1">Phage-related baseplate assembly protein</fullName>
    </submittedName>
</protein>
<evidence type="ECO:0000313" key="1">
    <source>
        <dbReference type="EMBL" id="MBB6494052.1"/>
    </source>
</evidence>
<evidence type="ECO:0000313" key="3">
    <source>
        <dbReference type="Proteomes" id="UP000471190"/>
    </source>
</evidence>
<keyword evidence="4" id="KW-1185">Reference proteome</keyword>
<dbReference type="EMBL" id="JAADZA010000002">
    <property type="protein sequence ID" value="NEV09749.1"/>
    <property type="molecule type" value="Genomic_DNA"/>
</dbReference>
<dbReference type="AlphaFoldDB" id="A0A6P1BYP3"/>
<evidence type="ECO:0000313" key="2">
    <source>
        <dbReference type="EMBL" id="NEV09749.1"/>
    </source>
</evidence>
<sequence>MAIHTPNIIDVSRLPEPDAIEKLDFETILASRMADFGKRAQQAGFDYDVGDLETDPIKIDQEAHAYREVLMRSRVNDGIRSVLPAFAKGGDLEHAVSRANVVRIVTLDERGNVIFREDDDALLRRYLASFDAPAAGSEDGYLAASLKAWPQAHDIRVVNGGAGKVLVYLLGAAGSPAPVDAVFSVAKALDAKHVRPLTDDVTVSAAQIDRYTLSATLVVPRGPDPAQVVSAAVKSVQAFGATRYHIGAEVPASALLAAAYVPNVMRIEPVMVADLPARANVAPYLTDINLTYRVLM</sequence>
<reference evidence="1 4" key="2">
    <citation type="submission" date="2020-08" db="EMBL/GenBank/DDBJ databases">
        <title>Genomic Encyclopedia of Type Strains, Phase IV (KMG-V): Genome sequencing to study the core and pangenomes of soil and plant-associated prokaryotes.</title>
        <authorList>
            <person name="Whitman W."/>
        </authorList>
    </citation>
    <scope>NUCLEOTIDE SEQUENCE [LARGE SCALE GENOMIC DNA]</scope>
    <source>
        <strain evidence="1 4">SEMIA 4059</strain>
    </source>
</reference>
<dbReference type="Proteomes" id="UP000526625">
    <property type="component" value="Unassembled WGS sequence"/>
</dbReference>